<dbReference type="EMBL" id="GG738845">
    <property type="protein sequence ID" value="EFC50631.1"/>
    <property type="molecule type" value="Genomic_DNA"/>
</dbReference>
<evidence type="ECO:0000313" key="3">
    <source>
        <dbReference type="Proteomes" id="UP000006671"/>
    </source>
</evidence>
<dbReference type="Pfam" id="PF00415">
    <property type="entry name" value="RCC1"/>
    <property type="match status" value="1"/>
</dbReference>
<accession>D2UXG7</accession>
<dbReference type="GeneID" id="8863747"/>
<dbReference type="VEuPathDB" id="AmoebaDB:NAEGRDRAFT_61116"/>
<dbReference type="PROSITE" id="PS50012">
    <property type="entry name" value="RCC1_3"/>
    <property type="match status" value="1"/>
</dbReference>
<dbReference type="Gene3D" id="2.130.10.30">
    <property type="entry name" value="Regulator of chromosome condensation 1/beta-lactamase-inhibitor protein II"/>
    <property type="match status" value="2"/>
</dbReference>
<evidence type="ECO:0000256" key="1">
    <source>
        <dbReference type="PROSITE-ProRule" id="PRU00235"/>
    </source>
</evidence>
<feature type="repeat" description="RCC1" evidence="1">
    <location>
        <begin position="24"/>
        <end position="79"/>
    </location>
</feature>
<gene>
    <name evidence="2" type="ORF">NAEGRDRAFT_61116</name>
</gene>
<dbReference type="SUPFAM" id="SSF50985">
    <property type="entry name" value="RCC1/BLIP-II"/>
    <property type="match status" value="1"/>
</dbReference>
<dbReference type="InterPro" id="IPR000408">
    <property type="entry name" value="Reg_chr_condens"/>
</dbReference>
<dbReference type="InParanoid" id="D2UXG7"/>
<dbReference type="AlphaFoldDB" id="D2UXG7"/>
<name>D2UXG7_NAEGR</name>
<protein>
    <submittedName>
        <fullName evidence="2">Predicted protein</fullName>
    </submittedName>
</protein>
<dbReference type="Proteomes" id="UP000006671">
    <property type="component" value="Unassembled WGS sequence"/>
</dbReference>
<proteinExistence type="predicted"/>
<organism evidence="3">
    <name type="scientific">Naegleria gruberi</name>
    <name type="common">Amoeba</name>
    <dbReference type="NCBI Taxonomy" id="5762"/>
    <lineage>
        <taxon>Eukaryota</taxon>
        <taxon>Discoba</taxon>
        <taxon>Heterolobosea</taxon>
        <taxon>Tetramitia</taxon>
        <taxon>Eutetramitia</taxon>
        <taxon>Vahlkampfiidae</taxon>
        <taxon>Naegleria</taxon>
    </lineage>
</organism>
<sequence length="290" mass="31843">MPVNTSTWAGRIIEIGTGQHTDTGSVYSFGSNNNNELCLGSRYEGLSTVSTPTQISFTYAYPIQHMSIGTYSKFLASDGSIQVCGEIGGTIGDFNITTTEQLYYDLSNYNCSEDYVECDNTTMSVLSYDLFNNQTNITKRMCCNATMIETLQEKLYINHTVTTYNISLSSPQIVNSWKKVASKIYVSKFNKFSSVIDTSGNLYWMGYVFSGDESVLSLNYTLTKVTGIGSNVVEKVAIGSSSLLLKVDKGIYTVGENSFGQLNSTLRRTAVPILVTADDLSGDPDDIAWK</sequence>
<dbReference type="InterPro" id="IPR009091">
    <property type="entry name" value="RCC1/BLIP-II"/>
</dbReference>
<dbReference type="RefSeq" id="XP_002683375.1">
    <property type="nucleotide sequence ID" value="XM_002683329.1"/>
</dbReference>
<dbReference type="KEGG" id="ngr:NAEGRDRAFT_61116"/>
<evidence type="ECO:0000313" key="2">
    <source>
        <dbReference type="EMBL" id="EFC50631.1"/>
    </source>
</evidence>
<reference evidence="2 3" key="1">
    <citation type="journal article" date="2010" name="Cell">
        <title>The genome of Naegleria gruberi illuminates early eukaryotic versatility.</title>
        <authorList>
            <person name="Fritz-Laylin L.K."/>
            <person name="Prochnik S.E."/>
            <person name="Ginger M.L."/>
            <person name="Dacks J.B."/>
            <person name="Carpenter M.L."/>
            <person name="Field M.C."/>
            <person name="Kuo A."/>
            <person name="Paredez A."/>
            <person name="Chapman J."/>
            <person name="Pham J."/>
            <person name="Shu S."/>
            <person name="Neupane R."/>
            <person name="Cipriano M."/>
            <person name="Mancuso J."/>
            <person name="Tu H."/>
            <person name="Salamov A."/>
            <person name="Lindquist E."/>
            <person name="Shapiro H."/>
            <person name="Lucas S."/>
            <person name="Grigoriev I.V."/>
            <person name="Cande W.Z."/>
            <person name="Fulton C."/>
            <person name="Rokhsar D.S."/>
            <person name="Dawson S.C."/>
        </authorList>
    </citation>
    <scope>NUCLEOTIDE SEQUENCE [LARGE SCALE GENOMIC DNA]</scope>
    <source>
        <strain evidence="2 3">NEG-M</strain>
    </source>
</reference>
<keyword evidence="3" id="KW-1185">Reference proteome</keyword>